<dbReference type="RefSeq" id="WP_147101537.1">
    <property type="nucleotide sequence ID" value="NZ_BJVJ01000001.1"/>
</dbReference>
<dbReference type="PIRSF" id="PIRSF028756">
    <property type="entry name" value="PPK2_prd"/>
    <property type="match status" value="1"/>
</dbReference>
<dbReference type="GO" id="GO:0008976">
    <property type="term" value="F:polyphosphate kinase activity"/>
    <property type="evidence" value="ECO:0007669"/>
    <property type="project" value="InterPro"/>
</dbReference>
<dbReference type="Pfam" id="PF03976">
    <property type="entry name" value="PPK2"/>
    <property type="match status" value="1"/>
</dbReference>
<dbReference type="PANTHER" id="PTHR34383">
    <property type="entry name" value="POLYPHOSPHATE:AMP PHOSPHOTRANSFERASE-RELATED"/>
    <property type="match status" value="1"/>
</dbReference>
<evidence type="ECO:0000259" key="4">
    <source>
        <dbReference type="Pfam" id="PF03976"/>
    </source>
</evidence>
<dbReference type="InterPro" id="IPR022300">
    <property type="entry name" value="PPK2-rel_1"/>
</dbReference>
<proteinExistence type="predicted"/>
<feature type="domain" description="Polyphosphate kinase-2-related" evidence="4">
    <location>
        <begin position="42"/>
        <end position="270"/>
    </location>
</feature>
<evidence type="ECO:0000256" key="2">
    <source>
        <dbReference type="ARBA" id="ARBA00022777"/>
    </source>
</evidence>
<accession>A0A511D9U9</accession>
<feature type="region of interest" description="Disordered" evidence="3">
    <location>
        <begin position="297"/>
        <end position="320"/>
    </location>
</feature>
<dbReference type="SUPFAM" id="SSF52540">
    <property type="entry name" value="P-loop containing nucleoside triphosphate hydrolases"/>
    <property type="match status" value="1"/>
</dbReference>
<dbReference type="Gene3D" id="3.40.50.300">
    <property type="entry name" value="P-loop containing nucleotide triphosphate hydrolases"/>
    <property type="match status" value="1"/>
</dbReference>
<sequence length="320" mass="37122">MADERTRRISEFIEPLRVRPGRSVHLRHDFDPRARSKAVRKKKEGRELLQTGITILADYQARLAAQDTHGVLLCLQALDAGGKDGTIRHVMSGVNPQGVHVAGFKVPSAEELDHDYLWRYAARLPARGEIGIFNRSHYEEVLVVRVHPELLDRQKLPPESRKKIWHRRYREINDWERYLVDNGFRVVKVFLNLSYEEQRQRFLRRIDVPERNWKFSAADVKERRRWKDYQDAFSEMLSHTSTSWAPWYVVPADRKWMGRICTAAILAHTLIELDPQFPTVSDEARARLADARTELMAQAPGEAGRRNHRAPTSARHGAAV</sequence>
<dbReference type="Proteomes" id="UP000321685">
    <property type="component" value="Unassembled WGS sequence"/>
</dbReference>
<dbReference type="OrthoDB" id="9775224at2"/>
<evidence type="ECO:0000256" key="1">
    <source>
        <dbReference type="ARBA" id="ARBA00022679"/>
    </source>
</evidence>
<comment type="caution">
    <text evidence="5">The sequence shown here is derived from an EMBL/GenBank/DDBJ whole genome shotgun (WGS) entry which is preliminary data.</text>
</comment>
<reference evidence="5 6" key="1">
    <citation type="submission" date="2019-07" db="EMBL/GenBank/DDBJ databases">
        <title>Whole genome shotgun sequence of Pseudonocardia sulfidoxydans NBRC 16205.</title>
        <authorList>
            <person name="Hosoyama A."/>
            <person name="Uohara A."/>
            <person name="Ohji S."/>
            <person name="Ichikawa N."/>
        </authorList>
    </citation>
    <scope>NUCLEOTIDE SEQUENCE [LARGE SCALE GENOMIC DNA]</scope>
    <source>
        <strain evidence="5 6">NBRC 16205</strain>
    </source>
</reference>
<dbReference type="EMBL" id="BJVJ01000001">
    <property type="protein sequence ID" value="GEL21163.1"/>
    <property type="molecule type" value="Genomic_DNA"/>
</dbReference>
<keyword evidence="6" id="KW-1185">Reference proteome</keyword>
<dbReference type="AlphaFoldDB" id="A0A511D9U9"/>
<dbReference type="InterPro" id="IPR022488">
    <property type="entry name" value="PPK2-related"/>
</dbReference>
<keyword evidence="2" id="KW-0418">Kinase</keyword>
<evidence type="ECO:0000313" key="5">
    <source>
        <dbReference type="EMBL" id="GEL21163.1"/>
    </source>
</evidence>
<organism evidence="5 6">
    <name type="scientific">Pseudonocardia sulfidoxydans NBRC 16205</name>
    <dbReference type="NCBI Taxonomy" id="1223511"/>
    <lineage>
        <taxon>Bacteria</taxon>
        <taxon>Bacillati</taxon>
        <taxon>Actinomycetota</taxon>
        <taxon>Actinomycetes</taxon>
        <taxon>Pseudonocardiales</taxon>
        <taxon>Pseudonocardiaceae</taxon>
        <taxon>Pseudonocardia</taxon>
    </lineage>
</organism>
<dbReference type="InterPro" id="IPR016898">
    <property type="entry name" value="Polyphosphate_phosphotransfera"/>
</dbReference>
<name>A0A511D9U9_9PSEU</name>
<gene>
    <name evidence="5" type="ORF">PSU4_01170</name>
</gene>
<evidence type="ECO:0000256" key="3">
    <source>
        <dbReference type="SAM" id="MobiDB-lite"/>
    </source>
</evidence>
<dbReference type="GO" id="GO:0006797">
    <property type="term" value="P:polyphosphate metabolic process"/>
    <property type="evidence" value="ECO:0007669"/>
    <property type="project" value="InterPro"/>
</dbReference>
<evidence type="ECO:0000313" key="6">
    <source>
        <dbReference type="Proteomes" id="UP000321685"/>
    </source>
</evidence>
<dbReference type="InterPro" id="IPR027417">
    <property type="entry name" value="P-loop_NTPase"/>
</dbReference>
<protein>
    <recommendedName>
        <fullName evidence="4">Polyphosphate kinase-2-related domain-containing protein</fullName>
    </recommendedName>
</protein>
<dbReference type="NCBIfam" id="TIGR03709">
    <property type="entry name" value="PPK2_rel_1"/>
    <property type="match status" value="1"/>
</dbReference>
<dbReference type="PANTHER" id="PTHR34383:SF3">
    <property type="entry name" value="POLYPHOSPHATE:AMP PHOSPHOTRANSFERASE"/>
    <property type="match status" value="1"/>
</dbReference>
<keyword evidence="1" id="KW-0808">Transferase</keyword>